<evidence type="ECO:0000256" key="5">
    <source>
        <dbReference type="SAM" id="MobiDB-lite"/>
    </source>
</evidence>
<feature type="transmembrane region" description="Helical" evidence="6">
    <location>
        <begin position="141"/>
        <end position="158"/>
    </location>
</feature>
<organism evidence="8 9">
    <name type="scientific">Zasmidium cellare</name>
    <name type="common">Wine cellar mold</name>
    <name type="synonym">Racodium cellare</name>
    <dbReference type="NCBI Taxonomy" id="395010"/>
    <lineage>
        <taxon>Eukaryota</taxon>
        <taxon>Fungi</taxon>
        <taxon>Dikarya</taxon>
        <taxon>Ascomycota</taxon>
        <taxon>Pezizomycotina</taxon>
        <taxon>Dothideomycetes</taxon>
        <taxon>Dothideomycetidae</taxon>
        <taxon>Mycosphaerellales</taxon>
        <taxon>Mycosphaerellaceae</taxon>
        <taxon>Zasmidium</taxon>
    </lineage>
</organism>
<keyword evidence="2 6" id="KW-0812">Transmembrane</keyword>
<dbReference type="PROSITE" id="PS50850">
    <property type="entry name" value="MFS"/>
    <property type="match status" value="1"/>
</dbReference>
<dbReference type="PANTHER" id="PTHR23502">
    <property type="entry name" value="MAJOR FACILITATOR SUPERFAMILY"/>
    <property type="match status" value="1"/>
</dbReference>
<feature type="transmembrane region" description="Helical" evidence="6">
    <location>
        <begin position="281"/>
        <end position="305"/>
    </location>
</feature>
<dbReference type="Proteomes" id="UP001305779">
    <property type="component" value="Unassembled WGS sequence"/>
</dbReference>
<feature type="region of interest" description="Disordered" evidence="5">
    <location>
        <begin position="1"/>
        <end position="57"/>
    </location>
</feature>
<sequence length="430" mass="47649">MSLHRDNMDDSLEKQEPDNHSQNQRTHDDEERSNESVPGEQHHAAKEHDPAYLVDFEPNDPGNPMNWSKYYKAFITVQLGFMALSSSLGSSIISPAEPVIAEKFHVSQEVTVLTVSLFVLGYAIGPLMWAPISEVYGRKWSMLPALFIMGLFTIGTAVSRNLQSIIITRFFAGVFGSAPVSNVGASLGDIYEPKVRGIAITFFAVMTVGGTEYISAIFTFFMVALTFFALPELYKPVLLKRKAKRLRAETGDNRYWHPQEQERIRPSNMITKYFSRPLQMLVVEPMVACIAFYASFVYGLLYMTLEVFPIVFREERGYGPVVSTLPFLGLFIGILSAMGINLANNGFYAKAVAKNKGRAAPEARLPPMIIGGCFFTIGLFWFGWTAAPKYHWAIPTVAAGQCLRSVLTIRLTSPIQASSAPASTSSFSSA</sequence>
<evidence type="ECO:0000256" key="3">
    <source>
        <dbReference type="ARBA" id="ARBA00022989"/>
    </source>
</evidence>
<evidence type="ECO:0000256" key="6">
    <source>
        <dbReference type="SAM" id="Phobius"/>
    </source>
</evidence>
<dbReference type="Pfam" id="PF07690">
    <property type="entry name" value="MFS_1"/>
    <property type="match status" value="1"/>
</dbReference>
<feature type="transmembrane region" description="Helical" evidence="6">
    <location>
        <begin position="213"/>
        <end position="234"/>
    </location>
</feature>
<accession>A0ABR0EHB0</accession>
<gene>
    <name evidence="8" type="ORF">PRZ48_009077</name>
</gene>
<evidence type="ECO:0000256" key="1">
    <source>
        <dbReference type="ARBA" id="ARBA00004141"/>
    </source>
</evidence>
<dbReference type="SUPFAM" id="SSF103473">
    <property type="entry name" value="MFS general substrate transporter"/>
    <property type="match status" value="1"/>
</dbReference>
<dbReference type="PANTHER" id="PTHR23502:SF49">
    <property type="entry name" value="MAJOR FACILITATOR SUPERFAMILY (MFS) PROFILE DOMAIN-CONTAINING PROTEIN"/>
    <property type="match status" value="1"/>
</dbReference>
<dbReference type="InterPro" id="IPR011701">
    <property type="entry name" value="MFS"/>
</dbReference>
<evidence type="ECO:0000313" key="8">
    <source>
        <dbReference type="EMBL" id="KAK4500885.1"/>
    </source>
</evidence>
<comment type="subcellular location">
    <subcellularLocation>
        <location evidence="1">Membrane</location>
        <topology evidence="1">Multi-pass membrane protein</topology>
    </subcellularLocation>
</comment>
<proteinExistence type="predicted"/>
<evidence type="ECO:0000256" key="2">
    <source>
        <dbReference type="ARBA" id="ARBA00022692"/>
    </source>
</evidence>
<evidence type="ECO:0000256" key="4">
    <source>
        <dbReference type="ARBA" id="ARBA00023136"/>
    </source>
</evidence>
<keyword evidence="4 6" id="KW-0472">Membrane</keyword>
<feature type="compositionally biased region" description="Basic and acidic residues" evidence="5">
    <location>
        <begin position="1"/>
        <end position="50"/>
    </location>
</feature>
<dbReference type="InterPro" id="IPR036259">
    <property type="entry name" value="MFS_trans_sf"/>
</dbReference>
<comment type="caution">
    <text evidence="8">The sequence shown here is derived from an EMBL/GenBank/DDBJ whole genome shotgun (WGS) entry which is preliminary data.</text>
</comment>
<dbReference type="EMBL" id="JAXOVC010000006">
    <property type="protein sequence ID" value="KAK4500885.1"/>
    <property type="molecule type" value="Genomic_DNA"/>
</dbReference>
<feature type="transmembrane region" description="Helical" evidence="6">
    <location>
        <begin position="110"/>
        <end position="129"/>
    </location>
</feature>
<protein>
    <recommendedName>
        <fullName evidence="7">Major facilitator superfamily (MFS) profile domain-containing protein</fullName>
    </recommendedName>
</protein>
<keyword evidence="9" id="KW-1185">Reference proteome</keyword>
<keyword evidence="3 6" id="KW-1133">Transmembrane helix</keyword>
<dbReference type="InterPro" id="IPR020846">
    <property type="entry name" value="MFS_dom"/>
</dbReference>
<evidence type="ECO:0000313" key="9">
    <source>
        <dbReference type="Proteomes" id="UP001305779"/>
    </source>
</evidence>
<feature type="transmembrane region" description="Helical" evidence="6">
    <location>
        <begin position="170"/>
        <end position="188"/>
    </location>
</feature>
<dbReference type="Gene3D" id="1.20.1250.20">
    <property type="entry name" value="MFS general substrate transporter like domains"/>
    <property type="match status" value="1"/>
</dbReference>
<feature type="transmembrane region" description="Helical" evidence="6">
    <location>
        <begin position="325"/>
        <end position="344"/>
    </location>
</feature>
<name>A0ABR0EHB0_ZASCE</name>
<feature type="domain" description="Major facilitator superfamily (MFS) profile" evidence="7">
    <location>
        <begin position="75"/>
        <end position="430"/>
    </location>
</feature>
<reference evidence="8 9" key="1">
    <citation type="journal article" date="2023" name="G3 (Bethesda)">
        <title>A chromosome-level genome assembly of Zasmidium syzygii isolated from banana leaves.</title>
        <authorList>
            <person name="van Westerhoven A.C."/>
            <person name="Mehrabi R."/>
            <person name="Talebi R."/>
            <person name="Steentjes M.B.F."/>
            <person name="Corcolon B."/>
            <person name="Chong P.A."/>
            <person name="Kema G.H.J."/>
            <person name="Seidl M.F."/>
        </authorList>
    </citation>
    <scope>NUCLEOTIDE SEQUENCE [LARGE SCALE GENOMIC DNA]</scope>
    <source>
        <strain evidence="8 9">P124</strain>
    </source>
</reference>
<feature type="transmembrane region" description="Helical" evidence="6">
    <location>
        <begin position="365"/>
        <end position="384"/>
    </location>
</feature>
<evidence type="ECO:0000259" key="7">
    <source>
        <dbReference type="PROSITE" id="PS50850"/>
    </source>
</evidence>